<comment type="similarity">
    <text evidence="2">Belongs to the OXA1/ALB3/YidC family.</text>
</comment>
<dbReference type="PANTHER" id="PTHR12428">
    <property type="entry name" value="OXA1"/>
    <property type="match status" value="1"/>
</dbReference>
<dbReference type="RefSeq" id="XP_066658760.1">
    <property type="nucleotide sequence ID" value="XM_066794546.1"/>
</dbReference>
<gene>
    <name evidence="8" type="ORF">J3D65DRAFT_217233</name>
</gene>
<keyword evidence="5 7" id="KW-0472">Membrane</keyword>
<evidence type="ECO:0000256" key="3">
    <source>
        <dbReference type="ARBA" id="ARBA00022692"/>
    </source>
</evidence>
<dbReference type="PANTHER" id="PTHR12428:SF65">
    <property type="entry name" value="CYTOCHROME C OXIDASE ASSEMBLY PROTEIN COX18, MITOCHONDRIAL"/>
    <property type="match status" value="1"/>
</dbReference>
<comment type="caution">
    <text evidence="8">The sequence shown here is derived from an EMBL/GenBank/DDBJ whole genome shotgun (WGS) entry which is preliminary data.</text>
</comment>
<reference evidence="8 9" key="1">
    <citation type="submission" date="2024-04" db="EMBL/GenBank/DDBJ databases">
        <title>Phyllosticta paracitricarpa is synonymous to the EU quarantine fungus P. citricarpa based on phylogenomic analyses.</title>
        <authorList>
            <consortium name="Lawrence Berkeley National Laboratory"/>
            <person name="Van ingen-buijs V.A."/>
            <person name="Van westerhoven A.C."/>
            <person name="Haridas S."/>
            <person name="Skiadas P."/>
            <person name="Martin F."/>
            <person name="Groenewald J.Z."/>
            <person name="Crous P.W."/>
            <person name="Seidl M.F."/>
        </authorList>
    </citation>
    <scope>NUCLEOTIDE SEQUENCE [LARGE SCALE GENOMIC DNA]</scope>
    <source>
        <strain evidence="8 9">CPC 17464</strain>
    </source>
</reference>
<dbReference type="GeneID" id="92027452"/>
<accession>A0ABR1M4G0</accession>
<evidence type="ECO:0000256" key="7">
    <source>
        <dbReference type="SAM" id="Phobius"/>
    </source>
</evidence>
<name>A0ABR1M4G0_9PEZI</name>
<dbReference type="EMBL" id="JBBPEH010000002">
    <property type="protein sequence ID" value="KAK7542467.1"/>
    <property type="molecule type" value="Genomic_DNA"/>
</dbReference>
<keyword evidence="9" id="KW-1185">Reference proteome</keyword>
<feature type="compositionally biased region" description="Low complexity" evidence="6">
    <location>
        <begin position="201"/>
        <end position="211"/>
    </location>
</feature>
<evidence type="ECO:0000313" key="8">
    <source>
        <dbReference type="EMBL" id="KAK7542467.1"/>
    </source>
</evidence>
<evidence type="ECO:0000256" key="5">
    <source>
        <dbReference type="ARBA" id="ARBA00023136"/>
    </source>
</evidence>
<feature type="region of interest" description="Disordered" evidence="6">
    <location>
        <begin position="191"/>
        <end position="211"/>
    </location>
</feature>
<keyword evidence="3 7" id="KW-0812">Transmembrane</keyword>
<evidence type="ECO:0000313" key="9">
    <source>
        <dbReference type="Proteomes" id="UP001360953"/>
    </source>
</evidence>
<evidence type="ECO:0000256" key="4">
    <source>
        <dbReference type="ARBA" id="ARBA00022989"/>
    </source>
</evidence>
<keyword evidence="4 7" id="KW-1133">Transmembrane helix</keyword>
<evidence type="ECO:0000256" key="2">
    <source>
        <dbReference type="ARBA" id="ARBA00009877"/>
    </source>
</evidence>
<proteinExistence type="inferred from homology"/>
<dbReference type="InterPro" id="IPR001708">
    <property type="entry name" value="YidC/ALB3/OXA1/COX18"/>
</dbReference>
<evidence type="ECO:0000256" key="1">
    <source>
        <dbReference type="ARBA" id="ARBA00004141"/>
    </source>
</evidence>
<feature type="transmembrane region" description="Helical" evidence="7">
    <location>
        <begin position="283"/>
        <end position="307"/>
    </location>
</feature>
<organism evidence="8 9">
    <name type="scientific">Phyllosticta citribraziliensis</name>
    <dbReference type="NCBI Taxonomy" id="989973"/>
    <lineage>
        <taxon>Eukaryota</taxon>
        <taxon>Fungi</taxon>
        <taxon>Dikarya</taxon>
        <taxon>Ascomycota</taxon>
        <taxon>Pezizomycotina</taxon>
        <taxon>Dothideomycetes</taxon>
        <taxon>Dothideomycetes incertae sedis</taxon>
        <taxon>Botryosphaeriales</taxon>
        <taxon>Phyllostictaceae</taxon>
        <taxon>Phyllosticta</taxon>
    </lineage>
</organism>
<protein>
    <submittedName>
        <fullName evidence="8">60Kd inner membrane protein-domain-containing protein</fullName>
    </submittedName>
</protein>
<feature type="transmembrane region" description="Helical" evidence="7">
    <location>
        <begin position="64"/>
        <end position="86"/>
    </location>
</feature>
<dbReference type="Proteomes" id="UP001360953">
    <property type="component" value="Unassembled WGS sequence"/>
</dbReference>
<sequence length="348" mass="38284">MVLLRPPRLHGRSPLTLCSQLRPGLRRERRPHPSTAVPARNFGVYDAVCGPGWALLDALHGAGLSWALAIPTAAIFVRLAIVYPLMYAPARKATLRATDARPHVQAFESITKALSRKKMMQEGPEASKKYAQTQLQSSTSEIKKRWKFGLARQTQPFLSLPIFLAFAETIRRMIGTNKGIMGLVLPSSGDGQASSTPQGVEAAATEDTSSASLSVSDSADLSSWVEPSMATEGMLWFSDLTVADPTLVLPVLVSSATFFAVWRGSRVLPGEEEGKNARVLRRILLSGSIIIFPFILKVPAGMLLYWVTSTTCAGLTHVWNDYYYKKKTSIKPVRKLMPFKAVTERIRR</sequence>
<evidence type="ECO:0000256" key="6">
    <source>
        <dbReference type="SAM" id="MobiDB-lite"/>
    </source>
</evidence>
<comment type="subcellular location">
    <subcellularLocation>
        <location evidence="1">Membrane</location>
        <topology evidence="1">Multi-pass membrane protein</topology>
    </subcellularLocation>
</comment>